<gene>
    <name evidence="3" type="ORF">JOH49_006086</name>
</gene>
<evidence type="ECO:0000313" key="3">
    <source>
        <dbReference type="EMBL" id="MBP1296333.1"/>
    </source>
</evidence>
<accession>A0A8I2C6N5</accession>
<protein>
    <submittedName>
        <fullName evidence="3">Pimeloyl-ACP methyl ester carboxylesterase</fullName>
    </submittedName>
</protein>
<dbReference type="PANTHER" id="PTHR42977:SF1">
    <property type="entry name" value="BLR6576 PROTEIN"/>
    <property type="match status" value="1"/>
</dbReference>
<dbReference type="EMBL" id="JAFICZ010000001">
    <property type="protein sequence ID" value="MBP1296333.1"/>
    <property type="molecule type" value="Genomic_DNA"/>
</dbReference>
<feature type="chain" id="PRO_5034394992" evidence="1">
    <location>
        <begin position="26"/>
        <end position="282"/>
    </location>
</feature>
<feature type="signal peptide" evidence="1">
    <location>
        <begin position="1"/>
        <end position="25"/>
    </location>
</feature>
<evidence type="ECO:0000313" key="4">
    <source>
        <dbReference type="Proteomes" id="UP000673383"/>
    </source>
</evidence>
<dbReference type="SUPFAM" id="SSF53474">
    <property type="entry name" value="alpha/beta-Hydrolases"/>
    <property type="match status" value="1"/>
</dbReference>
<proteinExistence type="predicted"/>
<dbReference type="InterPro" id="IPR000073">
    <property type="entry name" value="AB_hydrolase_1"/>
</dbReference>
<dbReference type="Pfam" id="PF00561">
    <property type="entry name" value="Abhydrolase_1"/>
    <property type="match status" value="1"/>
</dbReference>
<feature type="domain" description="AB hydrolase-1" evidence="2">
    <location>
        <begin position="58"/>
        <end position="265"/>
    </location>
</feature>
<organism evidence="3 4">
    <name type="scientific">Bradyrhizobium elkanii</name>
    <dbReference type="NCBI Taxonomy" id="29448"/>
    <lineage>
        <taxon>Bacteria</taxon>
        <taxon>Pseudomonadati</taxon>
        <taxon>Pseudomonadota</taxon>
        <taxon>Alphaproteobacteria</taxon>
        <taxon>Hyphomicrobiales</taxon>
        <taxon>Nitrobacteraceae</taxon>
        <taxon>Bradyrhizobium</taxon>
    </lineage>
</organism>
<dbReference type="PRINTS" id="PR00111">
    <property type="entry name" value="ABHYDROLASE"/>
</dbReference>
<dbReference type="AlphaFoldDB" id="A0A8I2C6N5"/>
<dbReference type="InterPro" id="IPR051340">
    <property type="entry name" value="Haloalkane_dehalogenase"/>
</dbReference>
<sequence>MKKILATAFLAASTALSSSAGTAGAQTVPSISSTTTYHKVTVDGLKIFYREADPKDAPTILLLHGYPSSSRMFATLIPLLADRYHLVAPDYPGFGESDAPPATEFHYTFDNLAQIIDGFTQQLGLSSYVLYNNDYGGPIGMRLAVAHPERVKAIIVQNAVAHDEGLGPAWDIRKAFWKDRSAYEDKVIPGFTSLEGAKGRHLGSTSHSDRYDPEAWEWEGAHLAQPGQRQIQSDLFYDYQTNVASYASWQEWLKRHHPPLLVCGASTTRPSRCPEPRPTSAM</sequence>
<dbReference type="Gene3D" id="3.40.50.1820">
    <property type="entry name" value="alpha/beta hydrolase"/>
    <property type="match status" value="1"/>
</dbReference>
<reference evidence="3" key="1">
    <citation type="submission" date="2021-02" db="EMBL/GenBank/DDBJ databases">
        <title>Genomic Encyclopedia of Type Strains, Phase IV (KMG-V): Genome sequencing to study the core and pangenomes of soil and plant-associated prokaryotes.</title>
        <authorList>
            <person name="Whitman W."/>
        </authorList>
    </citation>
    <scope>NUCLEOTIDE SEQUENCE</scope>
    <source>
        <strain evidence="3">USDA 406</strain>
    </source>
</reference>
<evidence type="ECO:0000256" key="1">
    <source>
        <dbReference type="SAM" id="SignalP"/>
    </source>
</evidence>
<dbReference type="InterPro" id="IPR029058">
    <property type="entry name" value="AB_hydrolase_fold"/>
</dbReference>
<comment type="caution">
    <text evidence="3">The sequence shown here is derived from an EMBL/GenBank/DDBJ whole genome shotgun (WGS) entry which is preliminary data.</text>
</comment>
<name>A0A8I2C6N5_BRAEL</name>
<dbReference type="GO" id="GO:0004301">
    <property type="term" value="F:epoxide hydrolase activity"/>
    <property type="evidence" value="ECO:0007669"/>
    <property type="project" value="TreeGrafter"/>
</dbReference>
<keyword evidence="1" id="KW-0732">Signal</keyword>
<dbReference type="PANTHER" id="PTHR42977">
    <property type="entry name" value="HYDROLASE-RELATED"/>
    <property type="match status" value="1"/>
</dbReference>
<dbReference type="Proteomes" id="UP000673383">
    <property type="component" value="Unassembled WGS sequence"/>
</dbReference>
<evidence type="ECO:0000259" key="2">
    <source>
        <dbReference type="Pfam" id="PF00561"/>
    </source>
</evidence>
<dbReference type="RefSeq" id="WP_311989087.1">
    <property type="nucleotide sequence ID" value="NZ_JAFICZ010000001.1"/>
</dbReference>